<proteinExistence type="predicted"/>
<feature type="signal peptide" evidence="1">
    <location>
        <begin position="1"/>
        <end position="17"/>
    </location>
</feature>
<reference evidence="2" key="1">
    <citation type="submission" date="2014-11" db="EMBL/GenBank/DDBJ databases">
        <authorList>
            <person name="Amaro Gonzalez C."/>
        </authorList>
    </citation>
    <scope>NUCLEOTIDE SEQUENCE</scope>
</reference>
<dbReference type="EMBL" id="GBXM01105443">
    <property type="protein sequence ID" value="JAH03134.1"/>
    <property type="molecule type" value="Transcribed_RNA"/>
</dbReference>
<keyword evidence="1" id="KW-0732">Signal</keyword>
<protein>
    <submittedName>
        <fullName evidence="2">Uncharacterized protein</fullName>
    </submittedName>
</protein>
<reference evidence="2" key="2">
    <citation type="journal article" date="2015" name="Fish Shellfish Immunol.">
        <title>Early steps in the European eel (Anguilla anguilla)-Vibrio vulnificus interaction in the gills: Role of the RtxA13 toxin.</title>
        <authorList>
            <person name="Callol A."/>
            <person name="Pajuelo D."/>
            <person name="Ebbesson L."/>
            <person name="Teles M."/>
            <person name="MacKenzie S."/>
            <person name="Amaro C."/>
        </authorList>
    </citation>
    <scope>NUCLEOTIDE SEQUENCE</scope>
</reference>
<feature type="chain" id="PRO_5002430856" evidence="1">
    <location>
        <begin position="18"/>
        <end position="47"/>
    </location>
</feature>
<sequence length="47" mass="5450">MFLVVVVVIAACPCFHGDWKCNTDIPHVFLLRSKLPEFIKMMSDHFL</sequence>
<evidence type="ECO:0000313" key="2">
    <source>
        <dbReference type="EMBL" id="JAH03134.1"/>
    </source>
</evidence>
<organism evidence="2">
    <name type="scientific">Anguilla anguilla</name>
    <name type="common">European freshwater eel</name>
    <name type="synonym">Muraena anguilla</name>
    <dbReference type="NCBI Taxonomy" id="7936"/>
    <lineage>
        <taxon>Eukaryota</taxon>
        <taxon>Metazoa</taxon>
        <taxon>Chordata</taxon>
        <taxon>Craniata</taxon>
        <taxon>Vertebrata</taxon>
        <taxon>Euteleostomi</taxon>
        <taxon>Actinopterygii</taxon>
        <taxon>Neopterygii</taxon>
        <taxon>Teleostei</taxon>
        <taxon>Anguilliformes</taxon>
        <taxon>Anguillidae</taxon>
        <taxon>Anguilla</taxon>
    </lineage>
</organism>
<name>A0A0E9PF16_ANGAN</name>
<accession>A0A0E9PF16</accession>
<dbReference type="AlphaFoldDB" id="A0A0E9PF16"/>
<evidence type="ECO:0000256" key="1">
    <source>
        <dbReference type="SAM" id="SignalP"/>
    </source>
</evidence>